<evidence type="ECO:0000256" key="1">
    <source>
        <dbReference type="SAM" id="MobiDB-lite"/>
    </source>
</evidence>
<proteinExistence type="predicted"/>
<name>A0A183T1I0_SCHSO</name>
<reference evidence="4" key="1">
    <citation type="submission" date="2016-06" db="UniProtKB">
        <authorList>
            <consortium name="WormBaseParasite"/>
        </authorList>
    </citation>
    <scope>IDENTIFICATION</scope>
</reference>
<keyword evidence="3" id="KW-1185">Reference proteome</keyword>
<dbReference type="WBParaSite" id="SSLN_0001072701-mRNA-1">
    <property type="protein sequence ID" value="SSLN_0001072701-mRNA-1"/>
    <property type="gene ID" value="SSLN_0001072701"/>
</dbReference>
<evidence type="ECO:0000313" key="3">
    <source>
        <dbReference type="Proteomes" id="UP000275846"/>
    </source>
</evidence>
<gene>
    <name evidence="2" type="ORF">SSLN_LOCUS10328</name>
</gene>
<feature type="region of interest" description="Disordered" evidence="1">
    <location>
        <begin position="20"/>
        <end position="77"/>
    </location>
</feature>
<evidence type="ECO:0000313" key="2">
    <source>
        <dbReference type="EMBL" id="VDL96713.1"/>
    </source>
</evidence>
<dbReference type="AlphaFoldDB" id="A0A183T1I0"/>
<evidence type="ECO:0000313" key="4">
    <source>
        <dbReference type="WBParaSite" id="SSLN_0001072701-mRNA-1"/>
    </source>
</evidence>
<sequence>MLRGCDENAVNLYLEKPTRRIDLSKPPLPNNDVRPAPSRQYSEEAFMWEEERETISDKPEGPQKSKNVVESNADTEPARDDIYDTLTFGSIRVTEVINVRDVPSSSSEQPPGEPSLVSMKCSQPEISAFGESEATGATSQTETNVAVQASEPQPILPESTLLQSTSRDIEEIKRMLKEMQCKLEQVEFPADETCTPTDGQCCALQRKGLSTRQLNLFAFAVSSIVCVDTNNDLDLPPSLPETIRAVEQISSGKAPGSDAKHGGPRLMAELTTLLQEMRRKDQFLGISKM</sequence>
<feature type="compositionally biased region" description="Basic and acidic residues" evidence="1">
    <location>
        <begin position="53"/>
        <end position="63"/>
    </location>
</feature>
<reference evidence="2 3" key="2">
    <citation type="submission" date="2018-11" db="EMBL/GenBank/DDBJ databases">
        <authorList>
            <consortium name="Pathogen Informatics"/>
        </authorList>
    </citation>
    <scope>NUCLEOTIDE SEQUENCE [LARGE SCALE GENOMIC DNA]</scope>
    <source>
        <strain evidence="2 3">NST_G2</strain>
    </source>
</reference>
<organism evidence="4">
    <name type="scientific">Schistocephalus solidus</name>
    <name type="common">Tapeworm</name>
    <dbReference type="NCBI Taxonomy" id="70667"/>
    <lineage>
        <taxon>Eukaryota</taxon>
        <taxon>Metazoa</taxon>
        <taxon>Spiralia</taxon>
        <taxon>Lophotrochozoa</taxon>
        <taxon>Platyhelminthes</taxon>
        <taxon>Cestoda</taxon>
        <taxon>Eucestoda</taxon>
        <taxon>Diphyllobothriidea</taxon>
        <taxon>Diphyllobothriidae</taxon>
        <taxon>Schistocephalus</taxon>
    </lineage>
</organism>
<protein>
    <submittedName>
        <fullName evidence="4">Fibrous sheath-interacting protein 1</fullName>
    </submittedName>
</protein>
<feature type="compositionally biased region" description="Polar residues" evidence="1">
    <location>
        <begin position="64"/>
        <end position="74"/>
    </location>
</feature>
<dbReference type="EMBL" id="UYSU01035800">
    <property type="protein sequence ID" value="VDL96713.1"/>
    <property type="molecule type" value="Genomic_DNA"/>
</dbReference>
<dbReference type="Proteomes" id="UP000275846">
    <property type="component" value="Unassembled WGS sequence"/>
</dbReference>
<dbReference type="OrthoDB" id="10426650at2759"/>
<accession>A0A183T1I0</accession>